<dbReference type="Pfam" id="PF10418">
    <property type="entry name" value="DHODB_Fe-S_bind"/>
    <property type="match status" value="1"/>
</dbReference>
<proteinExistence type="inferred from homology"/>
<keyword evidence="3 11" id="KW-0285">Flavoprotein</keyword>
<evidence type="ECO:0000256" key="7">
    <source>
        <dbReference type="ARBA" id="ARBA00022982"/>
    </source>
</evidence>
<dbReference type="SUPFAM" id="SSF63380">
    <property type="entry name" value="Riboflavin synthase domain-like"/>
    <property type="match status" value="1"/>
</dbReference>
<keyword evidence="5 12" id="KW-0479">Metal-binding</keyword>
<keyword evidence="8 12" id="KW-0408">Iron</keyword>
<evidence type="ECO:0000313" key="15">
    <source>
        <dbReference type="Proteomes" id="UP000886847"/>
    </source>
</evidence>
<evidence type="ECO:0000256" key="5">
    <source>
        <dbReference type="ARBA" id="ARBA00022723"/>
    </source>
</evidence>
<dbReference type="InterPro" id="IPR017938">
    <property type="entry name" value="Riboflavin_synthase-like_b-brl"/>
</dbReference>
<dbReference type="GO" id="GO:0051537">
    <property type="term" value="F:2 iron, 2 sulfur cluster binding"/>
    <property type="evidence" value="ECO:0007669"/>
    <property type="project" value="UniProtKB-KW"/>
</dbReference>
<dbReference type="SUPFAM" id="SSF52343">
    <property type="entry name" value="Ferredoxin reductase-like, C-terminal NADP-linked domain"/>
    <property type="match status" value="1"/>
</dbReference>
<evidence type="ECO:0000256" key="10">
    <source>
        <dbReference type="ARBA" id="ARBA00034078"/>
    </source>
</evidence>
<dbReference type="InterPro" id="IPR017927">
    <property type="entry name" value="FAD-bd_FR_type"/>
</dbReference>
<evidence type="ECO:0000256" key="6">
    <source>
        <dbReference type="ARBA" id="ARBA00022827"/>
    </source>
</evidence>
<reference evidence="14" key="1">
    <citation type="journal article" date="2021" name="PeerJ">
        <title>Extensive microbial diversity within the chicken gut microbiome revealed by metagenomics and culture.</title>
        <authorList>
            <person name="Gilroy R."/>
            <person name="Ravi A."/>
            <person name="Getino M."/>
            <person name="Pursley I."/>
            <person name="Horton D.L."/>
            <person name="Alikhan N.F."/>
            <person name="Baker D."/>
            <person name="Gharbi K."/>
            <person name="Hall N."/>
            <person name="Watson M."/>
            <person name="Adriaenssens E.M."/>
            <person name="Foster-Nyarko E."/>
            <person name="Jarju S."/>
            <person name="Secka A."/>
            <person name="Antonio M."/>
            <person name="Oren A."/>
            <person name="Chaudhuri R.R."/>
            <person name="La Ragione R."/>
            <person name="Hildebrand F."/>
            <person name="Pallen M.J."/>
        </authorList>
    </citation>
    <scope>NUCLEOTIDE SEQUENCE</scope>
    <source>
        <strain evidence="14">2189</strain>
    </source>
</reference>
<comment type="caution">
    <text evidence="14">The sequence shown here is derived from an EMBL/GenBank/DDBJ whole genome shotgun (WGS) entry which is preliminary data.</text>
</comment>
<feature type="binding site" evidence="12">
    <location>
        <position position="243"/>
    </location>
    <ligand>
        <name>[2Fe-2S] cluster</name>
        <dbReference type="ChEBI" id="CHEBI:190135"/>
    </ligand>
</feature>
<organism evidence="14 15">
    <name type="scientific">Candidatus Borkfalkia faecavium</name>
    <dbReference type="NCBI Taxonomy" id="2838508"/>
    <lineage>
        <taxon>Bacteria</taxon>
        <taxon>Bacillati</taxon>
        <taxon>Bacillota</taxon>
        <taxon>Clostridia</taxon>
        <taxon>Christensenellales</taxon>
        <taxon>Christensenellaceae</taxon>
        <taxon>Candidatus Borkfalkia</taxon>
    </lineage>
</organism>
<dbReference type="Proteomes" id="UP000886847">
    <property type="component" value="Unassembled WGS sequence"/>
</dbReference>
<evidence type="ECO:0000256" key="9">
    <source>
        <dbReference type="ARBA" id="ARBA00023014"/>
    </source>
</evidence>
<dbReference type="Gene3D" id="3.40.50.80">
    <property type="entry name" value="Nucleotide-binding domain of ferredoxin-NADP reductase (FNR) module"/>
    <property type="match status" value="1"/>
</dbReference>
<sequence>MKECKVKVLENAPLAAGIYRMRFSIPDGVEGLQCGKFVNISVGDGAHLLRRPIALCEYDEKSATICYQLKGEGTRAMGRAQAGDELTCVLPLGNGFHIEEGQRRVALIGGGVGVFPMVSVLHAYKGAHKDFYSYIGFRSKNAVCMENAFASQSIRSVIVTDDGSYGYQGNAVQAFLDDYANAAPDVILACGPTPMLRALKAGLDENNIAVPCYVSLEERMGCGIGACLVCTCKKLDGSRARVCKDGPVFPIGEVDLHG</sequence>
<dbReference type="InterPro" id="IPR037117">
    <property type="entry name" value="Dihydroorotate_DH_ele_sf"/>
</dbReference>
<dbReference type="PROSITE" id="PS51384">
    <property type="entry name" value="FAD_FR"/>
    <property type="match status" value="1"/>
</dbReference>
<dbReference type="EMBL" id="DXEW01000005">
    <property type="protein sequence ID" value="HIX49849.1"/>
    <property type="molecule type" value="Genomic_DNA"/>
</dbReference>
<evidence type="ECO:0000313" key="14">
    <source>
        <dbReference type="EMBL" id="HIX49849.1"/>
    </source>
</evidence>
<comment type="cofactor">
    <cofactor evidence="10">
        <name>[2Fe-2S] cluster</name>
        <dbReference type="ChEBI" id="CHEBI:190135"/>
    </cofactor>
</comment>
<dbReference type="Gene3D" id="2.10.240.10">
    <property type="entry name" value="Dihydroorotate dehydrogenase, electron transfer subunit"/>
    <property type="match status" value="1"/>
</dbReference>
<dbReference type="GO" id="GO:0046872">
    <property type="term" value="F:metal ion binding"/>
    <property type="evidence" value="ECO:0007669"/>
    <property type="project" value="UniProtKB-KW"/>
</dbReference>
<dbReference type="PANTHER" id="PTHR43513:SF3">
    <property type="entry name" value="DIHYDROOROTATE DEHYDROGENASE B (NAD(+)), ELECTRON TRANSFER SUBUNIT-RELATED"/>
    <property type="match status" value="1"/>
</dbReference>
<dbReference type="GO" id="GO:0050660">
    <property type="term" value="F:flavin adenine dinucleotide binding"/>
    <property type="evidence" value="ECO:0007669"/>
    <property type="project" value="InterPro"/>
</dbReference>
<evidence type="ECO:0000256" key="8">
    <source>
        <dbReference type="ARBA" id="ARBA00023004"/>
    </source>
</evidence>
<feature type="binding site" evidence="12">
    <location>
        <position position="222"/>
    </location>
    <ligand>
        <name>[2Fe-2S] cluster</name>
        <dbReference type="ChEBI" id="CHEBI:190135"/>
    </ligand>
</feature>
<keyword evidence="6 11" id="KW-0274">FAD</keyword>
<evidence type="ECO:0000256" key="11">
    <source>
        <dbReference type="PIRSR" id="PIRSR006816-1"/>
    </source>
</evidence>
<keyword evidence="2" id="KW-0813">Transport</keyword>
<feature type="domain" description="FAD-binding FR-type" evidence="13">
    <location>
        <begin position="1"/>
        <end position="98"/>
    </location>
</feature>
<evidence type="ECO:0000256" key="1">
    <source>
        <dbReference type="ARBA" id="ARBA00006422"/>
    </source>
</evidence>
<dbReference type="GO" id="GO:0006221">
    <property type="term" value="P:pyrimidine nucleotide biosynthetic process"/>
    <property type="evidence" value="ECO:0007669"/>
    <property type="project" value="InterPro"/>
</dbReference>
<dbReference type="PANTHER" id="PTHR43513">
    <property type="entry name" value="DIHYDROOROTATE DEHYDROGENASE B (NAD(+)), ELECTRON TRANSFER SUBUNIT"/>
    <property type="match status" value="1"/>
</dbReference>
<gene>
    <name evidence="14" type="ORF">H9851_01000</name>
</gene>
<keyword evidence="4 12" id="KW-0001">2Fe-2S</keyword>
<feature type="binding site" evidence="11">
    <location>
        <begin position="73"/>
        <end position="74"/>
    </location>
    <ligand>
        <name>FAD</name>
        <dbReference type="ChEBI" id="CHEBI:57692"/>
    </ligand>
</feature>
<dbReference type="InterPro" id="IPR039261">
    <property type="entry name" value="FNR_nucleotide-bd"/>
</dbReference>
<evidence type="ECO:0000259" key="13">
    <source>
        <dbReference type="PROSITE" id="PS51384"/>
    </source>
</evidence>
<keyword evidence="9 12" id="KW-0411">Iron-sulfur</keyword>
<comment type="cofactor">
    <cofactor evidence="12">
        <name>[2Fe-2S] cluster</name>
        <dbReference type="ChEBI" id="CHEBI:190135"/>
    </cofactor>
    <text evidence="12">Binds 1 [2Fe-2S] cluster per subunit.</text>
</comment>
<dbReference type="Pfam" id="PF00175">
    <property type="entry name" value="NAD_binding_1"/>
    <property type="match status" value="1"/>
</dbReference>
<comment type="similarity">
    <text evidence="1">Belongs to the PyrK family.</text>
</comment>
<dbReference type="InterPro" id="IPR019480">
    <property type="entry name" value="Dihydroorotate_DH_Fe-S-bd"/>
</dbReference>
<comment type="cofactor">
    <cofactor evidence="11">
        <name>FAD</name>
        <dbReference type="ChEBI" id="CHEBI:57692"/>
    </cofactor>
    <text evidence="11">Binds 1 FAD per subunit.</text>
</comment>
<dbReference type="InterPro" id="IPR012165">
    <property type="entry name" value="Cyt_c3_hydrogenase_gsu"/>
</dbReference>
<feature type="binding site" evidence="12">
    <location>
        <position position="227"/>
    </location>
    <ligand>
        <name>[2Fe-2S] cluster</name>
        <dbReference type="ChEBI" id="CHEBI:190135"/>
    </ligand>
</feature>
<dbReference type="InterPro" id="IPR001433">
    <property type="entry name" value="OxRdtase_FAD/NAD-bd"/>
</dbReference>
<evidence type="ECO:0000256" key="12">
    <source>
        <dbReference type="PIRSR" id="PIRSR006816-2"/>
    </source>
</evidence>
<dbReference type="PIRSF" id="PIRSF006816">
    <property type="entry name" value="Cyc3_hyd_g"/>
    <property type="match status" value="1"/>
</dbReference>
<dbReference type="GO" id="GO:0016491">
    <property type="term" value="F:oxidoreductase activity"/>
    <property type="evidence" value="ECO:0007669"/>
    <property type="project" value="InterPro"/>
</dbReference>
<feature type="binding site" evidence="12">
    <location>
        <position position="230"/>
    </location>
    <ligand>
        <name>[2Fe-2S] cluster</name>
        <dbReference type="ChEBI" id="CHEBI:190135"/>
    </ligand>
</feature>
<name>A0A9D1VZW8_9FIRM</name>
<dbReference type="AlphaFoldDB" id="A0A9D1VZW8"/>
<evidence type="ECO:0000256" key="3">
    <source>
        <dbReference type="ARBA" id="ARBA00022630"/>
    </source>
</evidence>
<dbReference type="InterPro" id="IPR050353">
    <property type="entry name" value="PyrK_electron_transfer"/>
</dbReference>
<evidence type="ECO:0000256" key="2">
    <source>
        <dbReference type="ARBA" id="ARBA00022448"/>
    </source>
</evidence>
<accession>A0A9D1VZW8</accession>
<protein>
    <submittedName>
        <fullName evidence="14">Dihydroorotate dehydrogenase electron transfer subunit</fullName>
    </submittedName>
</protein>
<reference evidence="14" key="2">
    <citation type="submission" date="2021-04" db="EMBL/GenBank/DDBJ databases">
        <authorList>
            <person name="Gilroy R."/>
        </authorList>
    </citation>
    <scope>NUCLEOTIDE SEQUENCE</scope>
    <source>
        <strain evidence="14">2189</strain>
    </source>
</reference>
<dbReference type="Gene3D" id="2.40.30.10">
    <property type="entry name" value="Translation factors"/>
    <property type="match status" value="1"/>
</dbReference>
<dbReference type="CDD" id="cd06218">
    <property type="entry name" value="DHOD_e_trans"/>
    <property type="match status" value="1"/>
</dbReference>
<keyword evidence="7" id="KW-0249">Electron transport</keyword>
<evidence type="ECO:0000256" key="4">
    <source>
        <dbReference type="ARBA" id="ARBA00022714"/>
    </source>
</evidence>